<reference evidence="13" key="1">
    <citation type="journal article" date="2023" name="bioRxiv">
        <title>Scaffold-level genome assemblies of two parasitoid biocontrol wasps reveal the parthenogenesis mechanism and an associated novel virus.</title>
        <authorList>
            <person name="Inwood S."/>
            <person name="Skelly J."/>
            <person name="Guhlin J."/>
            <person name="Harrop T."/>
            <person name="Goldson S."/>
            <person name="Dearden P."/>
        </authorList>
    </citation>
    <scope>NUCLEOTIDE SEQUENCE</scope>
    <source>
        <strain evidence="13">Lincoln</strain>
        <tissue evidence="13">Whole body</tissue>
    </source>
</reference>
<evidence type="ECO:0000313" key="14">
    <source>
        <dbReference type="Proteomes" id="UP001168972"/>
    </source>
</evidence>
<keyword evidence="3" id="KW-0732">Signal</keyword>
<dbReference type="GO" id="GO:0008270">
    <property type="term" value="F:zinc ion binding"/>
    <property type="evidence" value="ECO:0007669"/>
    <property type="project" value="UniProtKB-UniRule"/>
</dbReference>
<dbReference type="PANTHER" id="PTHR10127">
    <property type="entry name" value="DISCOIDIN, CUB, EGF, LAMININ , AND ZINC METALLOPROTEASE DOMAIN CONTAINING"/>
    <property type="match status" value="1"/>
</dbReference>
<dbReference type="GO" id="GO:0004222">
    <property type="term" value="F:metalloendopeptidase activity"/>
    <property type="evidence" value="ECO:0007669"/>
    <property type="project" value="UniProtKB-UniRule"/>
</dbReference>
<evidence type="ECO:0000256" key="3">
    <source>
        <dbReference type="ARBA" id="ARBA00022729"/>
    </source>
</evidence>
<keyword evidence="7" id="KW-0865">Zymogen</keyword>
<evidence type="ECO:0000256" key="7">
    <source>
        <dbReference type="ARBA" id="ARBA00023145"/>
    </source>
</evidence>
<dbReference type="PRINTS" id="PR00480">
    <property type="entry name" value="ASTACIN"/>
</dbReference>
<feature type="binding site" evidence="10">
    <location>
        <position position="180"/>
    </location>
    <ligand>
        <name>Zn(2+)</name>
        <dbReference type="ChEBI" id="CHEBI:29105"/>
        <note>catalytic</note>
    </ligand>
</feature>
<evidence type="ECO:0000256" key="10">
    <source>
        <dbReference type="PROSITE-ProRule" id="PRU01211"/>
    </source>
</evidence>
<evidence type="ECO:0000256" key="1">
    <source>
        <dbReference type="ARBA" id="ARBA00022670"/>
    </source>
</evidence>
<dbReference type="Proteomes" id="UP001168972">
    <property type="component" value="Unassembled WGS sequence"/>
</dbReference>
<keyword evidence="1 10" id="KW-0645">Protease</keyword>
<dbReference type="GO" id="GO:0006508">
    <property type="term" value="P:proteolysis"/>
    <property type="evidence" value="ECO:0007669"/>
    <property type="project" value="UniProtKB-KW"/>
</dbReference>
<feature type="domain" description="Peptidase M12A" evidence="12">
    <location>
        <begin position="77"/>
        <end position="273"/>
    </location>
</feature>
<sequence length="303" mass="34442">MIASPVSSYHEVSDNDLESVDNDKIDLKDLENIMYGVPSEETGKKVAEWHENVGVNPEELGEYAEGDILFPGASLRSALRSEYTRWPNKTLHFMISPVFTDREEALILEAMNDIQKNTCIRFVQRTGESAYIQITAGFSGCWSSIGYSGSRVYINLQRPGCVRKIGTIEHELMHAMGFIHEQARSDRDDKVIIQWQNIKSGSENNFEKYSQTVVDDFGVQYDYGSVMHYSNRAFSANGRPTIIARGNPNIPMGQRDGLSPNDILKINRMYKCYGKRKVRQDKHPEYSNASITSPWNCWFGILC</sequence>
<dbReference type="AlphaFoldDB" id="A0AA39KIE2"/>
<evidence type="ECO:0000256" key="2">
    <source>
        <dbReference type="ARBA" id="ARBA00022723"/>
    </source>
</evidence>
<evidence type="ECO:0000313" key="13">
    <source>
        <dbReference type="EMBL" id="KAK0162805.1"/>
    </source>
</evidence>
<keyword evidence="2 10" id="KW-0479">Metal-binding</keyword>
<evidence type="ECO:0000256" key="8">
    <source>
        <dbReference type="ARBA" id="ARBA00023157"/>
    </source>
</evidence>
<dbReference type="EC" id="3.4.24.-" evidence="11"/>
<name>A0AA39KIE2_MICHY</name>
<comment type="caution">
    <text evidence="13">The sequence shown here is derived from an EMBL/GenBank/DDBJ whole genome shotgun (WGS) entry which is preliminary data.</text>
</comment>
<comment type="cofactor">
    <cofactor evidence="10 11">
        <name>Zn(2+)</name>
        <dbReference type="ChEBI" id="CHEBI:29105"/>
    </cofactor>
    <text evidence="10 11">Binds 1 zinc ion per subunit.</text>
</comment>
<dbReference type="PROSITE" id="PS51864">
    <property type="entry name" value="ASTACIN"/>
    <property type="match status" value="1"/>
</dbReference>
<gene>
    <name evidence="13" type="ORF">PV327_006551</name>
</gene>
<feature type="active site" evidence="10">
    <location>
        <position position="171"/>
    </location>
</feature>
<dbReference type="PANTHER" id="PTHR10127:SF780">
    <property type="entry name" value="METALLOENDOPEPTIDASE"/>
    <property type="match status" value="1"/>
</dbReference>
<dbReference type="InterPro" id="IPR006026">
    <property type="entry name" value="Peptidase_Metallo"/>
</dbReference>
<dbReference type="EMBL" id="JAQQBR010001833">
    <property type="protein sequence ID" value="KAK0162805.1"/>
    <property type="molecule type" value="Genomic_DNA"/>
</dbReference>
<proteinExistence type="predicted"/>
<protein>
    <recommendedName>
        <fullName evidence="11">Metalloendopeptidase</fullName>
        <ecNumber evidence="11">3.4.24.-</ecNumber>
    </recommendedName>
</protein>
<evidence type="ECO:0000256" key="6">
    <source>
        <dbReference type="ARBA" id="ARBA00023049"/>
    </source>
</evidence>
<feature type="binding site" evidence="10">
    <location>
        <position position="174"/>
    </location>
    <ligand>
        <name>Zn(2+)</name>
        <dbReference type="ChEBI" id="CHEBI:29105"/>
        <note>catalytic</note>
    </ligand>
</feature>
<evidence type="ECO:0000256" key="11">
    <source>
        <dbReference type="RuleBase" id="RU361183"/>
    </source>
</evidence>
<dbReference type="InterPro" id="IPR001506">
    <property type="entry name" value="Peptidase_M12A"/>
</dbReference>
<organism evidence="13 14">
    <name type="scientific">Microctonus hyperodae</name>
    <name type="common">Parasitoid wasp</name>
    <dbReference type="NCBI Taxonomy" id="165561"/>
    <lineage>
        <taxon>Eukaryota</taxon>
        <taxon>Metazoa</taxon>
        <taxon>Ecdysozoa</taxon>
        <taxon>Arthropoda</taxon>
        <taxon>Hexapoda</taxon>
        <taxon>Insecta</taxon>
        <taxon>Pterygota</taxon>
        <taxon>Neoptera</taxon>
        <taxon>Endopterygota</taxon>
        <taxon>Hymenoptera</taxon>
        <taxon>Apocrita</taxon>
        <taxon>Ichneumonoidea</taxon>
        <taxon>Braconidae</taxon>
        <taxon>Euphorinae</taxon>
        <taxon>Microctonus</taxon>
    </lineage>
</organism>
<dbReference type="FunFam" id="3.40.390.10:FF:000015">
    <property type="entry name" value="Meprin A subunit"/>
    <property type="match status" value="1"/>
</dbReference>
<dbReference type="SUPFAM" id="SSF55486">
    <property type="entry name" value="Metalloproteases ('zincins'), catalytic domain"/>
    <property type="match status" value="1"/>
</dbReference>
<feature type="binding site" evidence="10">
    <location>
        <position position="170"/>
    </location>
    <ligand>
        <name>Zn(2+)</name>
        <dbReference type="ChEBI" id="CHEBI:29105"/>
        <note>catalytic</note>
    </ligand>
</feature>
<evidence type="ECO:0000256" key="5">
    <source>
        <dbReference type="ARBA" id="ARBA00022833"/>
    </source>
</evidence>
<dbReference type="Pfam" id="PF01400">
    <property type="entry name" value="Astacin"/>
    <property type="match status" value="1"/>
</dbReference>
<evidence type="ECO:0000259" key="12">
    <source>
        <dbReference type="PROSITE" id="PS51864"/>
    </source>
</evidence>
<keyword evidence="8" id="KW-1015">Disulfide bond</keyword>
<dbReference type="CDD" id="cd04280">
    <property type="entry name" value="ZnMc_astacin_like"/>
    <property type="match status" value="1"/>
</dbReference>
<reference evidence="13" key="2">
    <citation type="submission" date="2023-03" db="EMBL/GenBank/DDBJ databases">
        <authorList>
            <person name="Inwood S.N."/>
            <person name="Skelly J.G."/>
            <person name="Guhlin J."/>
            <person name="Harrop T.W.R."/>
            <person name="Goldson S.G."/>
            <person name="Dearden P.K."/>
        </authorList>
    </citation>
    <scope>NUCLEOTIDE SEQUENCE</scope>
    <source>
        <strain evidence="13">Lincoln</strain>
        <tissue evidence="13">Whole body</tissue>
    </source>
</reference>
<keyword evidence="14" id="KW-1185">Reference proteome</keyword>
<dbReference type="InterPro" id="IPR024079">
    <property type="entry name" value="MetalloPept_cat_dom_sf"/>
</dbReference>
<accession>A0AA39KIE2</accession>
<keyword evidence="4 10" id="KW-0378">Hydrolase</keyword>
<keyword evidence="6 10" id="KW-0482">Metalloprotease</keyword>
<evidence type="ECO:0000256" key="4">
    <source>
        <dbReference type="ARBA" id="ARBA00022801"/>
    </source>
</evidence>
<keyword evidence="9" id="KW-0325">Glycoprotein</keyword>
<dbReference type="Gene3D" id="3.40.390.10">
    <property type="entry name" value="Collagenase (Catalytic Domain)"/>
    <property type="match status" value="1"/>
</dbReference>
<dbReference type="SMART" id="SM00235">
    <property type="entry name" value="ZnMc"/>
    <property type="match status" value="1"/>
</dbReference>
<keyword evidence="5 10" id="KW-0862">Zinc</keyword>
<comment type="caution">
    <text evidence="10">Lacks conserved residue(s) required for the propagation of feature annotation.</text>
</comment>
<evidence type="ECO:0000256" key="9">
    <source>
        <dbReference type="ARBA" id="ARBA00023180"/>
    </source>
</evidence>
<dbReference type="InterPro" id="IPR034035">
    <property type="entry name" value="Astacin-like_dom"/>
</dbReference>